<dbReference type="InterPro" id="IPR016098">
    <property type="entry name" value="CAP/MinC_C"/>
</dbReference>
<dbReference type="GO" id="GO:0000902">
    <property type="term" value="P:cell morphogenesis"/>
    <property type="evidence" value="ECO:0007669"/>
    <property type="project" value="InterPro"/>
</dbReference>
<evidence type="ECO:0000313" key="9">
    <source>
        <dbReference type="Proteomes" id="UP001328733"/>
    </source>
</evidence>
<feature type="region of interest" description="Disordered" evidence="6">
    <location>
        <begin position="1"/>
        <end position="31"/>
    </location>
</feature>
<dbReference type="PANTHER" id="PTHR34108:SF1">
    <property type="entry name" value="SEPTUM SITE-DETERMINING PROTEIN MINC"/>
    <property type="match status" value="1"/>
</dbReference>
<comment type="caution">
    <text evidence="8">The sequence shown here is derived from an EMBL/GenBank/DDBJ whole genome shotgun (WGS) entry which is preliminary data.</text>
</comment>
<protein>
    <recommendedName>
        <fullName evidence="5">Probable septum site-determining protein MinC</fullName>
    </recommendedName>
</protein>
<keyword evidence="1 5" id="KW-0132">Cell division</keyword>
<keyword evidence="2 5" id="KW-0717">Septation</keyword>
<dbReference type="InterPro" id="IPR005526">
    <property type="entry name" value="Septum_form_inhib_MinC_C"/>
</dbReference>
<reference evidence="8 9" key="1">
    <citation type="submission" date="2024-01" db="EMBL/GenBank/DDBJ databases">
        <title>Genomic insights into the taxonomy and metabolism of the cyanobacterium Pannus brasiliensis CCIBt3594.</title>
        <authorList>
            <person name="Machado M."/>
            <person name="Botero N.B."/>
            <person name="Andreote A.P.D."/>
            <person name="Feitosa A.M.T."/>
            <person name="Popin R."/>
            <person name="Sivonen K."/>
            <person name="Fiore M.F."/>
        </authorList>
    </citation>
    <scope>NUCLEOTIDE SEQUENCE [LARGE SCALE GENOMIC DNA]</scope>
    <source>
        <strain evidence="8 9">CCIBt3594</strain>
    </source>
</reference>
<comment type="function">
    <text evidence="5">Cell division inhibitor that blocks the formation of polar Z ring septums. Rapidly oscillates between the poles of the cell to destabilize FtsZ filaments that have formed before they mature into polar Z rings. Prevents FtsZ polymerization.</text>
</comment>
<keyword evidence="3 5" id="KW-0131">Cell cycle</keyword>
<dbReference type="RefSeq" id="WP_332863464.1">
    <property type="nucleotide sequence ID" value="NZ_JBAFSM010000003.1"/>
</dbReference>
<dbReference type="Gene3D" id="2.160.20.70">
    <property type="match status" value="1"/>
</dbReference>
<evidence type="ECO:0000313" key="8">
    <source>
        <dbReference type="EMBL" id="MEG3436015.1"/>
    </source>
</evidence>
<evidence type="ECO:0000256" key="3">
    <source>
        <dbReference type="ARBA" id="ARBA00023306"/>
    </source>
</evidence>
<gene>
    <name evidence="5 8" type="primary">minC</name>
    <name evidence="8" type="ORF">V0288_02690</name>
</gene>
<comment type="subunit">
    <text evidence="4 5">Interacts with MinD and FtsZ.</text>
</comment>
<proteinExistence type="inferred from homology"/>
<organism evidence="8 9">
    <name type="scientific">Pannus brasiliensis CCIBt3594</name>
    <dbReference type="NCBI Taxonomy" id="1427578"/>
    <lineage>
        <taxon>Bacteria</taxon>
        <taxon>Bacillati</taxon>
        <taxon>Cyanobacteriota</taxon>
        <taxon>Cyanophyceae</taxon>
        <taxon>Oscillatoriophycideae</taxon>
        <taxon>Chroococcales</taxon>
        <taxon>Microcystaceae</taxon>
        <taxon>Pannus</taxon>
    </lineage>
</organism>
<evidence type="ECO:0000256" key="2">
    <source>
        <dbReference type="ARBA" id="ARBA00023210"/>
    </source>
</evidence>
<evidence type="ECO:0000256" key="5">
    <source>
        <dbReference type="HAMAP-Rule" id="MF_00267"/>
    </source>
</evidence>
<evidence type="ECO:0000256" key="6">
    <source>
        <dbReference type="SAM" id="MobiDB-lite"/>
    </source>
</evidence>
<comment type="similarity">
    <text evidence="5">Belongs to the MinC family.</text>
</comment>
<dbReference type="HAMAP" id="MF_00267">
    <property type="entry name" value="MinC"/>
    <property type="match status" value="1"/>
</dbReference>
<dbReference type="InterPro" id="IPR036145">
    <property type="entry name" value="MinC_C_sf"/>
</dbReference>
<dbReference type="SUPFAM" id="SSF63848">
    <property type="entry name" value="Cell-division inhibitor MinC, C-terminal domain"/>
    <property type="match status" value="1"/>
</dbReference>
<dbReference type="EMBL" id="JBAFSM010000003">
    <property type="protein sequence ID" value="MEG3436015.1"/>
    <property type="molecule type" value="Genomic_DNA"/>
</dbReference>
<dbReference type="PANTHER" id="PTHR34108">
    <property type="entry name" value="SEPTUM SITE-DETERMINING PROTEIN MINC"/>
    <property type="match status" value="1"/>
</dbReference>
<dbReference type="Proteomes" id="UP001328733">
    <property type="component" value="Unassembled WGS sequence"/>
</dbReference>
<dbReference type="NCBIfam" id="TIGR01222">
    <property type="entry name" value="minC"/>
    <property type="match status" value="1"/>
</dbReference>
<name>A0AAW9QLL1_9CHRO</name>
<evidence type="ECO:0000256" key="4">
    <source>
        <dbReference type="ARBA" id="ARBA00046874"/>
    </source>
</evidence>
<dbReference type="GO" id="GO:1901891">
    <property type="term" value="P:regulation of cell septum assembly"/>
    <property type="evidence" value="ECO:0007669"/>
    <property type="project" value="InterPro"/>
</dbReference>
<dbReference type="Pfam" id="PF03775">
    <property type="entry name" value="MinC_C"/>
    <property type="match status" value="1"/>
</dbReference>
<dbReference type="InterPro" id="IPR013033">
    <property type="entry name" value="MinC"/>
</dbReference>
<evidence type="ECO:0000259" key="7">
    <source>
        <dbReference type="Pfam" id="PF03775"/>
    </source>
</evidence>
<accession>A0AAW9QLL1</accession>
<dbReference type="AlphaFoldDB" id="A0AAW9QLL1"/>
<feature type="domain" description="Septum formation inhibitor MinC C-terminal" evidence="7">
    <location>
        <begin position="167"/>
        <end position="264"/>
    </location>
</feature>
<dbReference type="GO" id="GO:0000917">
    <property type="term" value="P:division septum assembly"/>
    <property type="evidence" value="ECO:0007669"/>
    <property type="project" value="UniProtKB-KW"/>
</dbReference>
<sequence>MEESTTPENLAESIEEPVSPENTTEAEIAEELPPSVLERYAQIHLKSEDDKLVLILPKAGREETANDWAEIVAGLKYYLKNTGQSWPARTRVHLLAGDRLLDTRQLQSIANALQDADLELHTIGTGRRQTAVAAATAGYNVEQARGNPDFLGEERPKLSLVAEPLYLKTTIRSGIEIRHPGTVILVGDVNPGGAIVADGDIHICGSLRGVAHAGARGDRTAVIFCLRMEPTQLRIADLVARAPSLSPDRIEPEIACVSEQNIRIIGAYNFSKTYTFLDRGGWVEKER</sequence>
<keyword evidence="9" id="KW-1185">Reference proteome</keyword>
<evidence type="ECO:0000256" key="1">
    <source>
        <dbReference type="ARBA" id="ARBA00022618"/>
    </source>
</evidence>